<gene>
    <name evidence="1" type="ORF">BVC80_157g63</name>
</gene>
<accession>A0A200RC18</accession>
<reference evidence="1 2" key="1">
    <citation type="journal article" date="2017" name="Mol. Plant">
        <title>The Genome of Medicinal Plant Macleaya cordata Provides New Insights into Benzylisoquinoline Alkaloids Metabolism.</title>
        <authorList>
            <person name="Liu X."/>
            <person name="Liu Y."/>
            <person name="Huang P."/>
            <person name="Ma Y."/>
            <person name="Qing Z."/>
            <person name="Tang Q."/>
            <person name="Cao H."/>
            <person name="Cheng P."/>
            <person name="Zheng Y."/>
            <person name="Yuan Z."/>
            <person name="Zhou Y."/>
            <person name="Liu J."/>
            <person name="Tang Z."/>
            <person name="Zhuo Y."/>
            <person name="Zhang Y."/>
            <person name="Yu L."/>
            <person name="Huang J."/>
            <person name="Yang P."/>
            <person name="Peng Q."/>
            <person name="Zhang J."/>
            <person name="Jiang W."/>
            <person name="Zhang Z."/>
            <person name="Lin K."/>
            <person name="Ro D.K."/>
            <person name="Chen X."/>
            <person name="Xiong X."/>
            <person name="Shang Y."/>
            <person name="Huang S."/>
            <person name="Zeng J."/>
        </authorList>
    </citation>
    <scope>NUCLEOTIDE SEQUENCE [LARGE SCALE GENOMIC DNA]</scope>
    <source>
        <strain evidence="2">cv. BLH2017</strain>
        <tissue evidence="1">Root</tissue>
    </source>
</reference>
<organism evidence="1 2">
    <name type="scientific">Macleaya cordata</name>
    <name type="common">Five-seeded plume-poppy</name>
    <name type="synonym">Bocconia cordata</name>
    <dbReference type="NCBI Taxonomy" id="56857"/>
    <lineage>
        <taxon>Eukaryota</taxon>
        <taxon>Viridiplantae</taxon>
        <taxon>Streptophyta</taxon>
        <taxon>Embryophyta</taxon>
        <taxon>Tracheophyta</taxon>
        <taxon>Spermatophyta</taxon>
        <taxon>Magnoliopsida</taxon>
        <taxon>Ranunculales</taxon>
        <taxon>Papaveraceae</taxon>
        <taxon>Papaveroideae</taxon>
        <taxon>Macleaya</taxon>
    </lineage>
</organism>
<name>A0A200RC18_MACCD</name>
<comment type="caution">
    <text evidence="1">The sequence shown here is derived from an EMBL/GenBank/DDBJ whole genome shotgun (WGS) entry which is preliminary data.</text>
</comment>
<evidence type="ECO:0000313" key="1">
    <source>
        <dbReference type="EMBL" id="OVA20265.1"/>
    </source>
</evidence>
<sequence length="119" mass="13531">MGSIHDMVINGENGYEWNLDLKRRLRAEEQGWMTDLITRLGDPPHLSQDSDDEVDCTFSNNTLFSAKECYELSCREGAQQFLYAGGYGLRGMVGCLKEKKISLKISFSISNRCYFYGVP</sequence>
<keyword evidence="2" id="KW-1185">Reference proteome</keyword>
<dbReference type="Proteomes" id="UP000195402">
    <property type="component" value="Unassembled WGS sequence"/>
</dbReference>
<proteinExistence type="predicted"/>
<evidence type="ECO:0000313" key="2">
    <source>
        <dbReference type="Proteomes" id="UP000195402"/>
    </source>
</evidence>
<protein>
    <submittedName>
        <fullName evidence="1">Uncharacterized protein</fullName>
    </submittedName>
</protein>
<dbReference type="InParanoid" id="A0A200RC18"/>
<dbReference type="EMBL" id="MVGT01000143">
    <property type="protein sequence ID" value="OVA20265.1"/>
    <property type="molecule type" value="Genomic_DNA"/>
</dbReference>
<dbReference type="AlphaFoldDB" id="A0A200RC18"/>